<dbReference type="AlphaFoldDB" id="A0A9P6XNK7"/>
<protein>
    <submittedName>
        <fullName evidence="1">Uncharacterized protein</fullName>
    </submittedName>
</protein>
<reference evidence="1 2" key="1">
    <citation type="journal article" date="2020" name="Microb. Genom.">
        <title>Genetic diversity of clinical and environmental Mucorales isolates obtained from an investigation of mucormycosis cases among solid organ transplant recipients.</title>
        <authorList>
            <person name="Nguyen M.H."/>
            <person name="Kaul D."/>
            <person name="Muto C."/>
            <person name="Cheng S.J."/>
            <person name="Richter R.A."/>
            <person name="Bruno V.M."/>
            <person name="Liu G."/>
            <person name="Beyhan S."/>
            <person name="Sundermann A.J."/>
            <person name="Mounaud S."/>
            <person name="Pasculle A.W."/>
            <person name="Nierman W.C."/>
            <person name="Driscoll E."/>
            <person name="Cumbie R."/>
            <person name="Clancy C.J."/>
            <person name="Dupont C.L."/>
        </authorList>
    </citation>
    <scope>NUCLEOTIDE SEQUENCE [LARGE SCALE GENOMIC DNA]</scope>
    <source>
        <strain evidence="1 2">GL24</strain>
    </source>
</reference>
<name>A0A9P6XNK7_9FUNG</name>
<accession>A0A9P6XNK7</accession>
<comment type="caution">
    <text evidence="1">The sequence shown here is derived from an EMBL/GenBank/DDBJ whole genome shotgun (WGS) entry which is preliminary data.</text>
</comment>
<keyword evidence="2" id="KW-1185">Reference proteome</keyword>
<evidence type="ECO:0000313" key="2">
    <source>
        <dbReference type="Proteomes" id="UP000740926"/>
    </source>
</evidence>
<organism evidence="1 2">
    <name type="scientific">Rhizopus delemar</name>
    <dbReference type="NCBI Taxonomy" id="936053"/>
    <lineage>
        <taxon>Eukaryota</taxon>
        <taxon>Fungi</taxon>
        <taxon>Fungi incertae sedis</taxon>
        <taxon>Mucoromycota</taxon>
        <taxon>Mucoromycotina</taxon>
        <taxon>Mucoromycetes</taxon>
        <taxon>Mucorales</taxon>
        <taxon>Mucorineae</taxon>
        <taxon>Rhizopodaceae</taxon>
        <taxon>Rhizopus</taxon>
    </lineage>
</organism>
<evidence type="ECO:0000313" key="1">
    <source>
        <dbReference type="EMBL" id="KAG1529251.1"/>
    </source>
</evidence>
<proteinExistence type="predicted"/>
<gene>
    <name evidence="1" type="ORF">G6F50_018124</name>
</gene>
<dbReference type="EMBL" id="JAANIU010015799">
    <property type="protein sequence ID" value="KAG1529251.1"/>
    <property type="molecule type" value="Genomic_DNA"/>
</dbReference>
<sequence length="100" mass="10421">MQACSFCECVGTEAKVAGSIQSVVMIGMSASKFAKKERRRLLSLAVVGDEAAASERGPAFRAVDLAHGLAAAWAEVDVRAGDAVHHALPDFLVVLAILIA</sequence>
<dbReference type="Proteomes" id="UP000740926">
    <property type="component" value="Unassembled WGS sequence"/>
</dbReference>